<feature type="region of interest" description="Disordered" evidence="10">
    <location>
        <begin position="1"/>
        <end position="69"/>
    </location>
</feature>
<keyword evidence="3" id="KW-0808">Transferase</keyword>
<organism evidence="12 13">
    <name type="scientific">Geranomyces variabilis</name>
    <dbReference type="NCBI Taxonomy" id="109894"/>
    <lineage>
        <taxon>Eukaryota</taxon>
        <taxon>Fungi</taxon>
        <taxon>Fungi incertae sedis</taxon>
        <taxon>Chytridiomycota</taxon>
        <taxon>Chytridiomycota incertae sedis</taxon>
        <taxon>Chytridiomycetes</taxon>
        <taxon>Spizellomycetales</taxon>
        <taxon>Powellomycetaceae</taxon>
        <taxon>Geranomyces</taxon>
    </lineage>
</organism>
<keyword evidence="6 9" id="KW-0067">ATP-binding</keyword>
<proteinExistence type="predicted"/>
<dbReference type="PANTHER" id="PTHR24343">
    <property type="entry name" value="SERINE/THREONINE KINASE"/>
    <property type="match status" value="1"/>
</dbReference>
<dbReference type="CDD" id="cd13994">
    <property type="entry name" value="STKc_HAL4_like"/>
    <property type="match status" value="1"/>
</dbReference>
<name>A0AAD5TPX8_9FUNG</name>
<evidence type="ECO:0000256" key="6">
    <source>
        <dbReference type="ARBA" id="ARBA00022840"/>
    </source>
</evidence>
<evidence type="ECO:0000259" key="11">
    <source>
        <dbReference type="PROSITE" id="PS50011"/>
    </source>
</evidence>
<evidence type="ECO:0000256" key="5">
    <source>
        <dbReference type="ARBA" id="ARBA00022777"/>
    </source>
</evidence>
<comment type="catalytic activity">
    <reaction evidence="8">
        <text>L-seryl-[protein] + ATP = O-phospho-L-seryl-[protein] + ADP + H(+)</text>
        <dbReference type="Rhea" id="RHEA:17989"/>
        <dbReference type="Rhea" id="RHEA-COMP:9863"/>
        <dbReference type="Rhea" id="RHEA-COMP:11604"/>
        <dbReference type="ChEBI" id="CHEBI:15378"/>
        <dbReference type="ChEBI" id="CHEBI:29999"/>
        <dbReference type="ChEBI" id="CHEBI:30616"/>
        <dbReference type="ChEBI" id="CHEBI:83421"/>
        <dbReference type="ChEBI" id="CHEBI:456216"/>
        <dbReference type="EC" id="2.7.11.1"/>
    </reaction>
</comment>
<dbReference type="InterPro" id="IPR011009">
    <property type="entry name" value="Kinase-like_dom_sf"/>
</dbReference>
<feature type="region of interest" description="Disordered" evidence="10">
    <location>
        <begin position="111"/>
        <end position="303"/>
    </location>
</feature>
<keyword evidence="13" id="KW-1185">Reference proteome</keyword>
<dbReference type="GO" id="GO:0005524">
    <property type="term" value="F:ATP binding"/>
    <property type="evidence" value="ECO:0007669"/>
    <property type="project" value="UniProtKB-UniRule"/>
</dbReference>
<feature type="domain" description="Protein kinase" evidence="11">
    <location>
        <begin position="366"/>
        <end position="631"/>
    </location>
</feature>
<reference evidence="12" key="1">
    <citation type="submission" date="2020-05" db="EMBL/GenBank/DDBJ databases">
        <title>Phylogenomic resolution of chytrid fungi.</title>
        <authorList>
            <person name="Stajich J.E."/>
            <person name="Amses K."/>
            <person name="Simmons R."/>
            <person name="Seto K."/>
            <person name="Myers J."/>
            <person name="Bonds A."/>
            <person name="Quandt C.A."/>
            <person name="Barry K."/>
            <person name="Liu P."/>
            <person name="Grigoriev I."/>
            <person name="Longcore J.E."/>
            <person name="James T.Y."/>
        </authorList>
    </citation>
    <scope>NUCLEOTIDE SEQUENCE</scope>
    <source>
        <strain evidence="12">JEL0379</strain>
    </source>
</reference>
<keyword evidence="2" id="KW-0723">Serine/threonine-protein kinase</keyword>
<evidence type="ECO:0000256" key="10">
    <source>
        <dbReference type="SAM" id="MobiDB-lite"/>
    </source>
</evidence>
<dbReference type="GO" id="GO:0004674">
    <property type="term" value="F:protein serine/threonine kinase activity"/>
    <property type="evidence" value="ECO:0007669"/>
    <property type="project" value="UniProtKB-KW"/>
</dbReference>
<evidence type="ECO:0000256" key="1">
    <source>
        <dbReference type="ARBA" id="ARBA00012513"/>
    </source>
</evidence>
<keyword evidence="5 12" id="KW-0418">Kinase</keyword>
<dbReference type="PROSITE" id="PS50011">
    <property type="entry name" value="PROTEIN_KINASE_DOM"/>
    <property type="match status" value="1"/>
</dbReference>
<feature type="compositionally biased region" description="Low complexity" evidence="10">
    <location>
        <begin position="24"/>
        <end position="45"/>
    </location>
</feature>
<evidence type="ECO:0000256" key="4">
    <source>
        <dbReference type="ARBA" id="ARBA00022741"/>
    </source>
</evidence>
<dbReference type="EC" id="2.7.11.1" evidence="1"/>
<protein>
    <recommendedName>
        <fullName evidence="1">non-specific serine/threonine protein kinase</fullName>
        <ecNumber evidence="1">2.7.11.1</ecNumber>
    </recommendedName>
</protein>
<evidence type="ECO:0000313" key="13">
    <source>
        <dbReference type="Proteomes" id="UP001212152"/>
    </source>
</evidence>
<gene>
    <name evidence="12" type="primary">SAT4_1</name>
    <name evidence="12" type="ORF">HDU87_001073</name>
</gene>
<dbReference type="AlphaFoldDB" id="A0AAD5TPX8"/>
<dbReference type="Proteomes" id="UP001212152">
    <property type="component" value="Unassembled WGS sequence"/>
</dbReference>
<evidence type="ECO:0000256" key="3">
    <source>
        <dbReference type="ARBA" id="ARBA00022679"/>
    </source>
</evidence>
<evidence type="ECO:0000256" key="2">
    <source>
        <dbReference type="ARBA" id="ARBA00022527"/>
    </source>
</evidence>
<feature type="compositionally biased region" description="Basic and acidic residues" evidence="10">
    <location>
        <begin position="290"/>
        <end position="303"/>
    </location>
</feature>
<evidence type="ECO:0000256" key="7">
    <source>
        <dbReference type="ARBA" id="ARBA00047899"/>
    </source>
</evidence>
<feature type="region of interest" description="Disordered" evidence="10">
    <location>
        <begin position="319"/>
        <end position="360"/>
    </location>
</feature>
<feature type="compositionally biased region" description="Pro residues" evidence="10">
    <location>
        <begin position="49"/>
        <end position="67"/>
    </location>
</feature>
<dbReference type="GO" id="GO:0005829">
    <property type="term" value="C:cytosol"/>
    <property type="evidence" value="ECO:0007669"/>
    <property type="project" value="TreeGrafter"/>
</dbReference>
<feature type="compositionally biased region" description="Low complexity" evidence="10">
    <location>
        <begin position="335"/>
        <end position="345"/>
    </location>
</feature>
<dbReference type="Gene3D" id="1.10.510.10">
    <property type="entry name" value="Transferase(Phosphotransferase) domain 1"/>
    <property type="match status" value="1"/>
</dbReference>
<keyword evidence="4 9" id="KW-0547">Nucleotide-binding</keyword>
<feature type="binding site" evidence="9">
    <location>
        <position position="396"/>
    </location>
    <ligand>
        <name>ATP</name>
        <dbReference type="ChEBI" id="CHEBI:30616"/>
    </ligand>
</feature>
<feature type="compositionally biased region" description="Low complexity" evidence="10">
    <location>
        <begin position="152"/>
        <end position="162"/>
    </location>
</feature>
<dbReference type="SMART" id="SM00220">
    <property type="entry name" value="S_TKc"/>
    <property type="match status" value="1"/>
</dbReference>
<comment type="caution">
    <text evidence="12">The sequence shown here is derived from an EMBL/GenBank/DDBJ whole genome shotgun (WGS) entry which is preliminary data.</text>
</comment>
<dbReference type="EMBL" id="JADGJQ010000012">
    <property type="protein sequence ID" value="KAJ3181464.1"/>
    <property type="molecule type" value="Genomic_DNA"/>
</dbReference>
<dbReference type="PANTHER" id="PTHR24343:SF558">
    <property type="entry name" value="PROTEIN KINASE DOMAIN-CONTAINING PROTEIN"/>
    <property type="match status" value="1"/>
</dbReference>
<accession>A0AAD5TPX8</accession>
<evidence type="ECO:0000313" key="12">
    <source>
        <dbReference type="EMBL" id="KAJ3181464.1"/>
    </source>
</evidence>
<evidence type="ECO:0000256" key="9">
    <source>
        <dbReference type="PROSITE-ProRule" id="PRU10141"/>
    </source>
</evidence>
<sequence length="660" mass="71965">MTALGDDWSPETMGPLPLPSLQDSPAVAAAAAAASARPVSAPTRATSYPTPPPATGKPPPAPAPQDVPTPILTPIAVAASALPMITGKVSQSPTGTRRSILYRIFHIETDHEPGFSKPSLRSGSGSEHESEHSDDDPAVGGSLDRPRQRQGSSSVTESTTSSKPRSGMFHMKGSSDEGSGSDADVHIPAPKRQPSRSHLAEWFNHHSHGKDLPSQARSNGKVSSDDGAGSGSGSDADRPAPPKRSPSRSSILADWLHATRKPKSQSAPNSPYLHPANGAAPPNVHPFDTASDKSSDSDVEARAEHSHNLFKDLIMHAKGRKGMHHGTAGKAAEGPSARAAANPNPSKEDKPSMVRSLSENSLAKYGRREDILGKGANAVVRLCCPADSSEKKLAVKEFRKRRKNETQKEYVKKLISEFCISSTLHHENVVTTVDLIQDEKHQWCVVMDYCAGGDLFERIRSGSLKESGEVNCYLKQLVQGVNYLHSMGVAHRDLKPENLLLDKTGRILKITDFGVSEVFRNPFCSLARKAKGLCGSGPYIAPEEFETGEYDSEQVDVWSIGIIYYVMVYNSIPWKAATATDPRYKHYLENKGKFWPLDRMQPGPRKLMYRILDPNPATRITMKEVEEDEWFKSLKVCHEDTMATEEPEGHHHVCTSKLRP</sequence>
<dbReference type="InterPro" id="IPR000719">
    <property type="entry name" value="Prot_kinase_dom"/>
</dbReference>
<dbReference type="Pfam" id="PF00069">
    <property type="entry name" value="Pkinase"/>
    <property type="match status" value="1"/>
</dbReference>
<dbReference type="PROSITE" id="PS00108">
    <property type="entry name" value="PROTEIN_KINASE_ST"/>
    <property type="match status" value="1"/>
</dbReference>
<dbReference type="InterPro" id="IPR008271">
    <property type="entry name" value="Ser/Thr_kinase_AS"/>
</dbReference>
<evidence type="ECO:0000256" key="8">
    <source>
        <dbReference type="ARBA" id="ARBA00048679"/>
    </source>
</evidence>
<dbReference type="SUPFAM" id="SSF56112">
    <property type="entry name" value="Protein kinase-like (PK-like)"/>
    <property type="match status" value="1"/>
</dbReference>
<dbReference type="InterPro" id="IPR017441">
    <property type="entry name" value="Protein_kinase_ATP_BS"/>
</dbReference>
<dbReference type="PROSITE" id="PS00107">
    <property type="entry name" value="PROTEIN_KINASE_ATP"/>
    <property type="match status" value="1"/>
</dbReference>
<comment type="catalytic activity">
    <reaction evidence="7">
        <text>L-threonyl-[protein] + ATP = O-phospho-L-threonyl-[protein] + ADP + H(+)</text>
        <dbReference type="Rhea" id="RHEA:46608"/>
        <dbReference type="Rhea" id="RHEA-COMP:11060"/>
        <dbReference type="Rhea" id="RHEA-COMP:11605"/>
        <dbReference type="ChEBI" id="CHEBI:15378"/>
        <dbReference type="ChEBI" id="CHEBI:30013"/>
        <dbReference type="ChEBI" id="CHEBI:30616"/>
        <dbReference type="ChEBI" id="CHEBI:61977"/>
        <dbReference type="ChEBI" id="CHEBI:456216"/>
        <dbReference type="EC" id="2.7.11.1"/>
    </reaction>
</comment>